<evidence type="ECO:0000256" key="1">
    <source>
        <dbReference type="SAM" id="SignalP"/>
    </source>
</evidence>
<dbReference type="PANTHER" id="PTHR43308">
    <property type="entry name" value="OUTER MEMBRANE PROTEIN ALPHA-RELATED"/>
    <property type="match status" value="1"/>
</dbReference>
<keyword evidence="1" id="KW-0732">Signal</keyword>
<protein>
    <submittedName>
        <fullName evidence="3">S-layer homology domain-containing protein</fullName>
    </submittedName>
</protein>
<proteinExistence type="predicted"/>
<comment type="caution">
    <text evidence="3">The sequence shown here is derived from an EMBL/GenBank/DDBJ whole genome shotgun (WGS) entry which is preliminary data.</text>
</comment>
<feature type="chain" id="PRO_5047030449" evidence="1">
    <location>
        <begin position="25"/>
        <end position="356"/>
    </location>
</feature>
<dbReference type="InterPro" id="IPR051465">
    <property type="entry name" value="Cell_Envelope_Struct_Comp"/>
</dbReference>
<keyword evidence="4" id="KW-1185">Reference proteome</keyword>
<evidence type="ECO:0000313" key="3">
    <source>
        <dbReference type="EMBL" id="MFD1862029.1"/>
    </source>
</evidence>
<evidence type="ECO:0000259" key="2">
    <source>
        <dbReference type="PROSITE" id="PS51272"/>
    </source>
</evidence>
<dbReference type="RefSeq" id="WP_204890918.1">
    <property type="nucleotide sequence ID" value="NZ_JBHUFW010000004.1"/>
</dbReference>
<sequence length="356" mass="39162">MKRKLFAALVLLLSLMLLAPSALAAPDLSEDHRFYDEITYLMDKGIVTGYSNGTVQPDRVVTRAEAAIMIGRLKGFSGEQVATPFSDVPSGHIASGYIAESVEAGLLSGYPNGTYQPDAPIIRGDMAIILQRVFNLGMRMDEEFTDVSHNMKAYWPIENLLAASITIGYPDGTFRPLDNVTRGQFSAFLARGLEPKFQNDARIPDSYLRDKTKTYVMTGSGDTLTYVYKKHSLNEGMAPEFMWVVSSKAGSLDSAIVERESFTSYKLGFPYSETYDNLAYPVVQGKTFLVANEGGEPERRTITAVNKTVATPYKTFTNATEVTGGNGMKYYYARGHGPIKTLDPNGAVIFELADIH</sequence>
<dbReference type="Proteomes" id="UP001597273">
    <property type="component" value="Unassembled WGS sequence"/>
</dbReference>
<dbReference type="Pfam" id="PF00395">
    <property type="entry name" value="SLH"/>
    <property type="match status" value="3"/>
</dbReference>
<reference evidence="4" key="1">
    <citation type="journal article" date="2019" name="Int. J. Syst. Evol. Microbiol.">
        <title>The Global Catalogue of Microorganisms (GCM) 10K type strain sequencing project: providing services to taxonomists for standard genome sequencing and annotation.</title>
        <authorList>
            <consortium name="The Broad Institute Genomics Platform"/>
            <consortium name="The Broad Institute Genome Sequencing Center for Infectious Disease"/>
            <person name="Wu L."/>
            <person name="Ma J."/>
        </authorList>
    </citation>
    <scope>NUCLEOTIDE SEQUENCE [LARGE SCALE GENOMIC DNA]</scope>
    <source>
        <strain evidence="4">CGMCC 1.15475</strain>
    </source>
</reference>
<evidence type="ECO:0000313" key="4">
    <source>
        <dbReference type="Proteomes" id="UP001597273"/>
    </source>
</evidence>
<feature type="domain" description="SLH" evidence="2">
    <location>
        <begin position="81"/>
        <end position="144"/>
    </location>
</feature>
<name>A0ABW4QEM9_9BACL</name>
<dbReference type="PANTHER" id="PTHR43308:SF5">
    <property type="entry name" value="S-LAYER PROTEIN _ PEPTIDOGLYCAN ENDO-BETA-N-ACETYLGLUCOSAMINIDASE"/>
    <property type="match status" value="1"/>
</dbReference>
<dbReference type="PROSITE" id="PS51272">
    <property type="entry name" value="SLH"/>
    <property type="match status" value="3"/>
</dbReference>
<organism evidence="3 4">
    <name type="scientific">Planococcus chinensis</name>
    <dbReference type="NCBI Taxonomy" id="272917"/>
    <lineage>
        <taxon>Bacteria</taxon>
        <taxon>Bacillati</taxon>
        <taxon>Bacillota</taxon>
        <taxon>Bacilli</taxon>
        <taxon>Bacillales</taxon>
        <taxon>Caryophanaceae</taxon>
        <taxon>Planococcus</taxon>
    </lineage>
</organism>
<dbReference type="EMBL" id="JBHUFW010000004">
    <property type="protein sequence ID" value="MFD1862029.1"/>
    <property type="molecule type" value="Genomic_DNA"/>
</dbReference>
<dbReference type="InterPro" id="IPR001119">
    <property type="entry name" value="SLH_dom"/>
</dbReference>
<feature type="signal peptide" evidence="1">
    <location>
        <begin position="1"/>
        <end position="24"/>
    </location>
</feature>
<feature type="domain" description="SLH" evidence="2">
    <location>
        <begin position="145"/>
        <end position="203"/>
    </location>
</feature>
<feature type="domain" description="SLH" evidence="2">
    <location>
        <begin position="21"/>
        <end position="80"/>
    </location>
</feature>
<accession>A0ABW4QEM9</accession>
<gene>
    <name evidence="3" type="ORF">ACFSDB_03765</name>
</gene>